<evidence type="ECO:0000256" key="4">
    <source>
        <dbReference type="ARBA" id="ARBA00022475"/>
    </source>
</evidence>
<keyword evidence="5" id="KW-0997">Cell inner membrane</keyword>
<evidence type="ECO:0000256" key="11">
    <source>
        <dbReference type="RuleBase" id="RU363032"/>
    </source>
</evidence>
<dbReference type="InterPro" id="IPR035906">
    <property type="entry name" value="MetI-like_sf"/>
</dbReference>
<dbReference type="InterPro" id="IPR000515">
    <property type="entry name" value="MetI-like"/>
</dbReference>
<evidence type="ECO:0000313" key="13">
    <source>
        <dbReference type="EMBL" id="MFD1329199.1"/>
    </source>
</evidence>
<evidence type="ECO:0000256" key="8">
    <source>
        <dbReference type="ARBA" id="ARBA00023136"/>
    </source>
</evidence>
<evidence type="ECO:0000256" key="9">
    <source>
        <dbReference type="ARBA" id="ARBA00037216"/>
    </source>
</evidence>
<feature type="transmembrane region" description="Helical" evidence="11">
    <location>
        <begin position="139"/>
        <end position="157"/>
    </location>
</feature>
<keyword evidence="14" id="KW-1185">Reference proteome</keyword>
<dbReference type="PROSITE" id="PS50928">
    <property type="entry name" value="ABC_TM1"/>
    <property type="match status" value="1"/>
</dbReference>
<feature type="transmembrane region" description="Helical" evidence="11">
    <location>
        <begin position="245"/>
        <end position="264"/>
    </location>
</feature>
<dbReference type="PANTHER" id="PTHR43848:SF5">
    <property type="entry name" value="SPERMIDINE_PUTRESCINE TRANSPORT SYSTEM PERMEASE PROTEIN POTC"/>
    <property type="match status" value="1"/>
</dbReference>
<reference evidence="14" key="1">
    <citation type="journal article" date="2019" name="Int. J. Syst. Evol. Microbiol.">
        <title>The Global Catalogue of Microorganisms (GCM) 10K type strain sequencing project: providing services to taxonomists for standard genome sequencing and annotation.</title>
        <authorList>
            <consortium name="The Broad Institute Genomics Platform"/>
            <consortium name="The Broad Institute Genome Sequencing Center for Infectious Disease"/>
            <person name="Wu L."/>
            <person name="Ma J."/>
        </authorList>
    </citation>
    <scope>NUCLEOTIDE SEQUENCE [LARGE SCALE GENOMIC DNA]</scope>
    <source>
        <strain evidence="14">CCUG 55609</strain>
    </source>
</reference>
<dbReference type="CDD" id="cd06261">
    <property type="entry name" value="TM_PBP2"/>
    <property type="match status" value="1"/>
</dbReference>
<evidence type="ECO:0000256" key="1">
    <source>
        <dbReference type="ARBA" id="ARBA00004429"/>
    </source>
</evidence>
<evidence type="ECO:0000259" key="12">
    <source>
        <dbReference type="PROSITE" id="PS50928"/>
    </source>
</evidence>
<feature type="transmembrane region" description="Helical" evidence="11">
    <location>
        <begin position="76"/>
        <end position="98"/>
    </location>
</feature>
<feature type="transmembrane region" description="Helical" evidence="11">
    <location>
        <begin position="110"/>
        <end position="133"/>
    </location>
</feature>
<dbReference type="RefSeq" id="WP_374835738.1">
    <property type="nucleotide sequence ID" value="NZ_JBHEEW010000002.1"/>
</dbReference>
<comment type="caution">
    <text evidence="13">The sequence shown here is derived from an EMBL/GenBank/DDBJ whole genome shotgun (WGS) entry which is preliminary data.</text>
</comment>
<feature type="domain" description="ABC transmembrane type-1" evidence="12">
    <location>
        <begin position="72"/>
        <end position="261"/>
    </location>
</feature>
<feature type="transmembrane region" description="Helical" evidence="11">
    <location>
        <begin position="214"/>
        <end position="233"/>
    </location>
</feature>
<protein>
    <recommendedName>
        <fullName evidence="10">Spermidine/putrescine transport system permease protein PotC</fullName>
    </recommendedName>
</protein>
<accession>A0ABW3YZ71</accession>
<evidence type="ECO:0000256" key="6">
    <source>
        <dbReference type="ARBA" id="ARBA00022692"/>
    </source>
</evidence>
<dbReference type="PANTHER" id="PTHR43848">
    <property type="entry name" value="PUTRESCINE TRANSPORT SYSTEM PERMEASE PROTEIN POTI"/>
    <property type="match status" value="1"/>
</dbReference>
<dbReference type="Pfam" id="PF00528">
    <property type="entry name" value="BPD_transp_1"/>
    <property type="match status" value="1"/>
</dbReference>
<comment type="function">
    <text evidence="9">Required for the activity of the bacterial periplasmic transport system of putrescine and spermidine.</text>
</comment>
<evidence type="ECO:0000256" key="10">
    <source>
        <dbReference type="ARBA" id="ARBA00039580"/>
    </source>
</evidence>
<name>A0ABW3YZ71_MYCRA</name>
<dbReference type="Gene3D" id="1.10.3720.10">
    <property type="entry name" value="MetI-like"/>
    <property type="match status" value="1"/>
</dbReference>
<feature type="transmembrane region" description="Helical" evidence="11">
    <location>
        <begin position="21"/>
        <end position="42"/>
    </location>
</feature>
<keyword evidence="7 11" id="KW-1133">Transmembrane helix</keyword>
<keyword evidence="6 11" id="KW-0812">Transmembrane</keyword>
<evidence type="ECO:0000256" key="5">
    <source>
        <dbReference type="ARBA" id="ARBA00022519"/>
    </source>
</evidence>
<sequence>MAKVAQGRKYRRVGDVWLLTPWAYGFMVFLYLPIAILILYSFNASTLVMVWSGFSLDWYAKVYANSDIRNAAANSLIVATVATLAATTIATLAALVLVRGGRFKGRGAAAALISLPLMVPEIVTAVAVLIVFAGAGISLGLGNVIIAHITFCIPFAFMPIRARLEGMDTTLEQASADLYGSDWDTFRHVTLPLMMPGILAGAMLAFVISLDDFIITMMVAGAGATTLPVYIYSMIRQGVTPEVNAVSTLLLLASLVLVTLYWIVTRRKSDS</sequence>
<keyword evidence="4" id="KW-1003">Cell membrane</keyword>
<dbReference type="Proteomes" id="UP001597173">
    <property type="component" value="Unassembled WGS sequence"/>
</dbReference>
<keyword evidence="8 11" id="KW-0472">Membrane</keyword>
<comment type="subcellular location">
    <subcellularLocation>
        <location evidence="1">Cell inner membrane</location>
        <topology evidence="1">Multi-pass membrane protein</topology>
    </subcellularLocation>
    <subcellularLocation>
        <location evidence="11">Cell membrane</location>
        <topology evidence="11">Multi-pass membrane protein</topology>
    </subcellularLocation>
</comment>
<evidence type="ECO:0000256" key="2">
    <source>
        <dbReference type="ARBA" id="ARBA00007069"/>
    </source>
</evidence>
<feature type="transmembrane region" description="Helical" evidence="11">
    <location>
        <begin position="189"/>
        <end position="208"/>
    </location>
</feature>
<dbReference type="EMBL" id="JBHTNF010000009">
    <property type="protein sequence ID" value="MFD1329199.1"/>
    <property type="molecule type" value="Genomic_DNA"/>
</dbReference>
<evidence type="ECO:0000256" key="3">
    <source>
        <dbReference type="ARBA" id="ARBA00022448"/>
    </source>
</evidence>
<gene>
    <name evidence="13" type="ORF">ACFQ33_15020</name>
</gene>
<dbReference type="InterPro" id="IPR051789">
    <property type="entry name" value="Bact_Polyamine_Transport"/>
</dbReference>
<evidence type="ECO:0000313" key="14">
    <source>
        <dbReference type="Proteomes" id="UP001597173"/>
    </source>
</evidence>
<keyword evidence="3 11" id="KW-0813">Transport</keyword>
<organism evidence="13 14">
    <name type="scientific">Mycoplana ramosa</name>
    <name type="common">Mycoplana bullata</name>
    <dbReference type="NCBI Taxonomy" id="40837"/>
    <lineage>
        <taxon>Bacteria</taxon>
        <taxon>Pseudomonadati</taxon>
        <taxon>Pseudomonadota</taxon>
        <taxon>Alphaproteobacteria</taxon>
        <taxon>Hyphomicrobiales</taxon>
        <taxon>Rhizobiaceae</taxon>
        <taxon>Mycoplana</taxon>
    </lineage>
</organism>
<proteinExistence type="inferred from homology"/>
<evidence type="ECO:0000256" key="7">
    <source>
        <dbReference type="ARBA" id="ARBA00022989"/>
    </source>
</evidence>
<comment type="similarity">
    <text evidence="2">Belongs to the binding-protein-dependent transport system permease family. CysTW subfamily.</text>
</comment>
<dbReference type="SUPFAM" id="SSF161098">
    <property type="entry name" value="MetI-like"/>
    <property type="match status" value="1"/>
</dbReference>